<dbReference type="PROSITE" id="PS50157">
    <property type="entry name" value="ZINC_FINGER_C2H2_2"/>
    <property type="match status" value="1"/>
</dbReference>
<reference evidence="12" key="1">
    <citation type="submission" date="2022-03" db="EMBL/GenBank/DDBJ databases">
        <title>A functionally conserved STORR gene fusion in Papaver species that diverged 16.8 million years ago.</title>
        <authorList>
            <person name="Catania T."/>
        </authorList>
    </citation>
    <scope>NUCLEOTIDE SEQUENCE</scope>
    <source>
        <strain evidence="12">S-191538</strain>
    </source>
</reference>
<evidence type="ECO:0000256" key="5">
    <source>
        <dbReference type="ARBA" id="ARBA00022833"/>
    </source>
</evidence>
<accession>A0AA42B1G6</accession>
<dbReference type="Proteomes" id="UP001177140">
    <property type="component" value="Unassembled WGS sequence"/>
</dbReference>
<evidence type="ECO:0000313" key="13">
    <source>
        <dbReference type="Proteomes" id="UP001177140"/>
    </source>
</evidence>
<protein>
    <recommendedName>
        <fullName evidence="11">C2H2-type domain-containing protein</fullName>
    </recommendedName>
</protein>
<dbReference type="EMBL" id="JAJJMA010297705">
    <property type="protein sequence ID" value="MCL7047835.1"/>
    <property type="molecule type" value="Genomic_DNA"/>
</dbReference>
<proteinExistence type="predicted"/>
<dbReference type="PROSITE" id="PS00028">
    <property type="entry name" value="ZINC_FINGER_C2H2_1"/>
    <property type="match status" value="2"/>
</dbReference>
<name>A0AA42B1G6_PAPNU</name>
<dbReference type="AlphaFoldDB" id="A0AA42B1G6"/>
<keyword evidence="7" id="KW-0804">Transcription</keyword>
<keyword evidence="3" id="KW-0677">Repeat</keyword>
<evidence type="ECO:0000256" key="6">
    <source>
        <dbReference type="ARBA" id="ARBA00023015"/>
    </source>
</evidence>
<dbReference type="InterPro" id="IPR013087">
    <property type="entry name" value="Znf_C2H2_type"/>
</dbReference>
<feature type="compositionally biased region" description="Polar residues" evidence="10">
    <location>
        <begin position="76"/>
        <end position="88"/>
    </location>
</feature>
<evidence type="ECO:0000256" key="7">
    <source>
        <dbReference type="ARBA" id="ARBA00023163"/>
    </source>
</evidence>
<evidence type="ECO:0000256" key="4">
    <source>
        <dbReference type="ARBA" id="ARBA00022771"/>
    </source>
</evidence>
<evidence type="ECO:0000256" key="9">
    <source>
        <dbReference type="PROSITE-ProRule" id="PRU00042"/>
    </source>
</evidence>
<comment type="caution">
    <text evidence="12">The sequence shown here is derived from an EMBL/GenBank/DDBJ whole genome shotgun (WGS) entry which is preliminary data.</text>
</comment>
<feature type="region of interest" description="Disordered" evidence="10">
    <location>
        <begin position="58"/>
        <end position="89"/>
    </location>
</feature>
<dbReference type="InterPro" id="IPR036236">
    <property type="entry name" value="Znf_C2H2_sf"/>
</dbReference>
<dbReference type="GO" id="GO:0005634">
    <property type="term" value="C:nucleus"/>
    <property type="evidence" value="ECO:0007669"/>
    <property type="project" value="UniProtKB-SubCell"/>
</dbReference>
<dbReference type="SUPFAM" id="SSF57667">
    <property type="entry name" value="beta-beta-alpha zinc fingers"/>
    <property type="match status" value="1"/>
</dbReference>
<dbReference type="GO" id="GO:0008270">
    <property type="term" value="F:zinc ion binding"/>
    <property type="evidence" value="ECO:0007669"/>
    <property type="project" value="UniProtKB-KW"/>
</dbReference>
<evidence type="ECO:0000313" key="12">
    <source>
        <dbReference type="EMBL" id="MCL7047835.1"/>
    </source>
</evidence>
<evidence type="ECO:0000259" key="11">
    <source>
        <dbReference type="PROSITE" id="PS50157"/>
    </source>
</evidence>
<keyword evidence="5" id="KW-0862">Zinc</keyword>
<gene>
    <name evidence="12" type="ORF">MKW94_022425</name>
</gene>
<evidence type="ECO:0000256" key="3">
    <source>
        <dbReference type="ARBA" id="ARBA00022737"/>
    </source>
</evidence>
<evidence type="ECO:0000256" key="1">
    <source>
        <dbReference type="ARBA" id="ARBA00004123"/>
    </source>
</evidence>
<comment type="subcellular location">
    <subcellularLocation>
        <location evidence="1">Nucleus</location>
    </subcellularLocation>
</comment>
<dbReference type="PANTHER" id="PTHR26374">
    <property type="entry name" value="ZINC FINGER PROTEIN ZAT5"/>
    <property type="match status" value="1"/>
</dbReference>
<dbReference type="PANTHER" id="PTHR26374:SF379">
    <property type="entry name" value="ZINC FINGER PROTEIN ZAT12"/>
    <property type="match status" value="1"/>
</dbReference>
<keyword evidence="8" id="KW-0539">Nucleus</keyword>
<keyword evidence="4 9" id="KW-0863">Zinc-finger</keyword>
<organism evidence="12 13">
    <name type="scientific">Papaver nudicaule</name>
    <name type="common">Iceland poppy</name>
    <dbReference type="NCBI Taxonomy" id="74823"/>
    <lineage>
        <taxon>Eukaryota</taxon>
        <taxon>Viridiplantae</taxon>
        <taxon>Streptophyta</taxon>
        <taxon>Embryophyta</taxon>
        <taxon>Tracheophyta</taxon>
        <taxon>Spermatophyta</taxon>
        <taxon>Magnoliopsida</taxon>
        <taxon>Ranunculales</taxon>
        <taxon>Papaveraceae</taxon>
        <taxon>Papaveroideae</taxon>
        <taxon>Papaver</taxon>
    </lineage>
</organism>
<dbReference type="GO" id="GO:0010200">
    <property type="term" value="P:response to chitin"/>
    <property type="evidence" value="ECO:0007669"/>
    <property type="project" value="TreeGrafter"/>
</dbReference>
<evidence type="ECO:0000256" key="10">
    <source>
        <dbReference type="SAM" id="MobiDB-lite"/>
    </source>
</evidence>
<evidence type="ECO:0000256" key="2">
    <source>
        <dbReference type="ARBA" id="ARBA00022723"/>
    </source>
</evidence>
<evidence type="ECO:0000256" key="8">
    <source>
        <dbReference type="ARBA" id="ARBA00023242"/>
    </source>
</evidence>
<feature type="domain" description="C2H2-type" evidence="11">
    <location>
        <begin position="43"/>
        <end position="70"/>
    </location>
</feature>
<keyword evidence="2" id="KW-0479">Metal-binding</keyword>
<dbReference type="SMART" id="SM00355">
    <property type="entry name" value="ZnF_C2H2"/>
    <property type="match status" value="2"/>
</dbReference>
<dbReference type="Pfam" id="PF13912">
    <property type="entry name" value="zf-C2H2_6"/>
    <property type="match status" value="2"/>
</dbReference>
<dbReference type="Gene3D" id="3.30.160.60">
    <property type="entry name" value="Classic Zinc Finger"/>
    <property type="match status" value="2"/>
</dbReference>
<keyword evidence="6" id="KW-0805">Transcription regulation</keyword>
<keyword evidence="13" id="KW-1185">Reference proteome</keyword>
<sequence>MDEMSIENMAKFLMLLSGDRGETDYTSVVQTQRTITSNRSRVYECKTCNRKFSSFQALGGHRASHKKPRLVEPLSPDSQSINGNQQQAKKQKTHGCSICGLEFAVGQALGGHMRKHRAVTAPAPAATTTTTGFSPSSYDITAHEKKLLGLLSTLHTTPTTTTITMDSNEFEFTTLVAPHNQISVAPMLYKFI</sequence>